<dbReference type="InterPro" id="IPR039564">
    <property type="entry name" value="Peptidase_C39-like"/>
</dbReference>
<proteinExistence type="predicted"/>
<keyword evidence="4" id="KW-1185">Reference proteome</keyword>
<feature type="chain" id="PRO_5046050682" evidence="1">
    <location>
        <begin position="21"/>
        <end position="571"/>
    </location>
</feature>
<organism evidence="3 4">
    <name type="scientific">Gemelliphila palaticanis</name>
    <dbReference type="NCBI Taxonomy" id="81950"/>
    <lineage>
        <taxon>Bacteria</taxon>
        <taxon>Bacillati</taxon>
        <taxon>Bacillota</taxon>
        <taxon>Bacilli</taxon>
        <taxon>Bacillales</taxon>
        <taxon>Gemellaceae</taxon>
        <taxon>Gemelliphila</taxon>
    </lineage>
</organism>
<dbReference type="Proteomes" id="UP000531840">
    <property type="component" value="Unassembled WGS sequence"/>
</dbReference>
<gene>
    <name evidence="3" type="ORF">HZY85_06600</name>
</gene>
<protein>
    <submittedName>
        <fullName evidence="3">C39 family peptidase</fullName>
    </submittedName>
</protein>
<name>A0ABX2SZP2_9BACL</name>
<evidence type="ECO:0000313" key="3">
    <source>
        <dbReference type="EMBL" id="NYS47855.1"/>
    </source>
</evidence>
<reference evidence="3 4" key="1">
    <citation type="submission" date="2020-07" db="EMBL/GenBank/DDBJ databases">
        <title>MOT database genomes.</title>
        <authorList>
            <person name="Joseph S."/>
            <person name="Aduse-Opoku J."/>
            <person name="Hashim A."/>
            <person name="Wade W."/>
            <person name="Curtis M."/>
        </authorList>
    </citation>
    <scope>NUCLEOTIDE SEQUENCE [LARGE SCALE GENOMIC DNA]</scope>
    <source>
        <strain evidence="3 4">CIP 106318</strain>
    </source>
</reference>
<sequence length="571" mass="65187">MKKNKLSKLLLMLSVMSAPAIVNEVIDENIAEANYAGNGLYYKNGSLANWWYDDGKDWYFFKEGKKLTGYGKDNSGEKYFVNGKYANWWYDDGKDWYFFKDGKKLTGYGKDNSGTKYFVNGKYANGVHNGKTYKNGQEASSLKNGYVNDLFYKNGELGNWWYDDGKDWYFFKDGKKLTGYGKDNSGAKYFVNGKYANGVHNGKTYKNGQEISSLKNGYVNDLFYKNGELGNWWYDDGSDWYFFKDGKKLTGYGKDNSGTKYFVNGKYANGVHNGKTYKNGQEVSSLKNGYVNDLFYKNGELGNWWYDDGSDWYFFKDGKKLTGYGKDNSGEKYFVNGKYANWWYDDGSDWYFFKDGKKLIGYGRDASGEKYFVNGKYANGFYNGVNYKNGEIISKSSNNYIKYYSQNDPVWAYKVYGLGNMYNTGCVPTALAMIISTVKHNVSPQTIAEDLYKNTSHFNKKEPGTMAYGTGYILDKYGIRYRLVYSLEQLKSELSKGKIVYAAVGNQPFITNGYTHAIVLRGIDSNGNTTVYNPHSRMGSIRTFNTSKVWAHRSGEREDNQLGSPFIVIDA</sequence>
<comment type="caution">
    <text evidence="3">The sequence shown here is derived from an EMBL/GenBank/DDBJ whole genome shotgun (WGS) entry which is preliminary data.</text>
</comment>
<dbReference type="Pfam" id="PF13529">
    <property type="entry name" value="Peptidase_C39_2"/>
    <property type="match status" value="1"/>
</dbReference>
<feature type="domain" description="Peptidase C39-like" evidence="2">
    <location>
        <begin position="401"/>
        <end position="534"/>
    </location>
</feature>
<evidence type="ECO:0000256" key="1">
    <source>
        <dbReference type="SAM" id="SignalP"/>
    </source>
</evidence>
<dbReference type="Gene3D" id="3.90.70.10">
    <property type="entry name" value="Cysteine proteinases"/>
    <property type="match status" value="1"/>
</dbReference>
<dbReference type="RefSeq" id="WP_179941639.1">
    <property type="nucleotide sequence ID" value="NZ_JACBYF010000015.1"/>
</dbReference>
<evidence type="ECO:0000313" key="4">
    <source>
        <dbReference type="Proteomes" id="UP000531840"/>
    </source>
</evidence>
<accession>A0ABX2SZP2</accession>
<feature type="signal peptide" evidence="1">
    <location>
        <begin position="1"/>
        <end position="20"/>
    </location>
</feature>
<evidence type="ECO:0000259" key="2">
    <source>
        <dbReference type="Pfam" id="PF13529"/>
    </source>
</evidence>
<keyword evidence="1" id="KW-0732">Signal</keyword>
<dbReference type="EMBL" id="JACBYF010000015">
    <property type="protein sequence ID" value="NYS47855.1"/>
    <property type="molecule type" value="Genomic_DNA"/>
</dbReference>